<feature type="compositionally biased region" description="Low complexity" evidence="1">
    <location>
        <begin position="25"/>
        <end position="38"/>
    </location>
</feature>
<proteinExistence type="predicted"/>
<gene>
    <name evidence="2" type="ORF">M3P05_01755</name>
</gene>
<dbReference type="EMBL" id="JAMFLX010000002">
    <property type="protein sequence ID" value="MCL6268678.1"/>
    <property type="molecule type" value="Genomic_DNA"/>
</dbReference>
<evidence type="ECO:0000256" key="1">
    <source>
        <dbReference type="SAM" id="MobiDB-lite"/>
    </source>
</evidence>
<accession>A0ABT0PDQ3</accession>
<reference evidence="2 3" key="1">
    <citation type="submission" date="2022-05" db="EMBL/GenBank/DDBJ databases">
        <authorList>
            <person name="Park J.-S."/>
        </authorList>
    </citation>
    <scope>NUCLEOTIDE SEQUENCE [LARGE SCALE GENOMIC DNA]</scope>
    <source>
        <strain evidence="2 3">2012CJ34-2</strain>
    </source>
</reference>
<protein>
    <submittedName>
        <fullName evidence="2">Uncharacterized protein</fullName>
    </submittedName>
</protein>
<organism evidence="2 3">
    <name type="scientific">Parendozoicomonas callyspongiae</name>
    <dbReference type="NCBI Taxonomy" id="2942213"/>
    <lineage>
        <taxon>Bacteria</taxon>
        <taxon>Pseudomonadati</taxon>
        <taxon>Pseudomonadota</taxon>
        <taxon>Gammaproteobacteria</taxon>
        <taxon>Oceanospirillales</taxon>
        <taxon>Endozoicomonadaceae</taxon>
        <taxon>Parendozoicomonas</taxon>
    </lineage>
</organism>
<feature type="region of interest" description="Disordered" evidence="1">
    <location>
        <begin position="1"/>
        <end position="44"/>
    </location>
</feature>
<dbReference type="Gene3D" id="2.160.20.80">
    <property type="entry name" value="E3 ubiquitin-protein ligase SopA"/>
    <property type="match status" value="1"/>
</dbReference>
<dbReference type="RefSeq" id="WP_249697515.1">
    <property type="nucleotide sequence ID" value="NZ_JAMFLX010000002.1"/>
</dbReference>
<sequence length="2106" mass="238547">MEGKSKISAVQQHPLPILSSRKRSATSSSSDSNTLPPSQKTKTDLATGSCTVHYTVQGETPLFSLSGGRLAPSDNDLRLCFRPEPALLPSVLTYEIQQLGEKLFFLQGVRCEYDASLQKLTLDFTRCQAKGGERCQLPLILCGHLKNKKPFTGDKTNSPSYGSGKMVIDLKLGEVVYTPASGNDILLSLPDISSGNSVCSPVERLVHIYHLLLQRALGEVLYNQRMLERIQCTLNNQQKKALLHELSSFDRLTTEDPDRLGFRLVIKEHEDGLMLNLADLDPDIARRVWGSCNHGELLQKIKGLLADIIPVESTGDNDLVFPVSTHQLADCLCQDVAYTTGVAFLDDQGRILRAPFVLAWEHPWASPGGESKTRLNPLLGALVESHAESGILPANLGYWHRLERDGHQRNTENAVYVVEPPGYDCSEGIHDPGDPILEFDNSQWCWFDFAGIRRGQLGERPLRRECSDIFSYLAFEQKRISTALQIRFPDVTVHVSGADADLAPNDACHGVTQAEPGAGYTPGSDFGIVTLTAIEPKSIKALDRELNAKKLQFETVTESGQTLFRVFDNPYSIYKKLGQSSQLPRHPLRAGTQYPSPYSMPAKTQAEPPSRLGLGEALKELHSLREKLAVSVVHRQHQNPHQASMPGTLESLYPLHIDDSGAGLYCDSTTGRWYYLKPCEDRHAARSEVLMARLAQASGLPVPETGLIPHREQSWVISAWQNNLQAGQQSLLSADRQQLARLFITAAWLGNRNIIGRGSDHAALGDDGCIYGLNWSGAGYFHGNRKRKSPDDARGFFGTVFELEDMCNPGKHRHAAQVFQTLAEEDVASIIPEFLEQAHRQVADLVREFGPESEGERRYLENTLYDRLCYLAIRYPANLPAITGSELAAIHCQGMPGIERPVVSQHIRDQRLIIGHRFNQQGEKETQVSIRLSPEKTTELAKLLELGQAHHDLRDRLEYFLSYRMNGKVMTKALRSDIEETASMAETLKKQLETGGSPMSWPLTEEMTEETSPKPADYISKLNTCISKLNTLSATPAGTKITASYDVKPPPLPVYLPRRVRSDWTFTQPVYEVKKNQDTGEREWHASGKAEIPFAGDICLYRVTLEPGYYNKSLASESRTICLEFHAPDADACSFDGCLRLVATGQDKQTLLALLQWLDDYGLDTRRPDTCQQQQHFEQRLHEWEDGSANRQVSSEKPCWQKHTCRINGRNIPLLPVSKQMDQTRQQQHRPVHELNFHRGTDSVLGKLLTTSATLLNFTDRVSQGQRADGIGNNSNITNNGANLVYTHFQSRDHAERQPHLVFKPWLLNRADSITITEYAGQSQSWYKRHEQRDRNTLQADNYRQFNFTRPVSLPESLESINVEFSRQYQQVLNVFKGAGFDHWPDGRPVQELIKVTRTLKEQYDDYCSSSAIPSWMKYIIQNAGFDQFQQLLRVNPELHLGNLVSLENIFIHDLRLTHWDLSRVCFRNTRLERITLVNCEIAGADLSQCNIKDVCWEYTDPSAHKVDLAWIADALEQELVNGGNPQQFNNLIRFNIDAGRLEKALQLLKVHEGSLGIPGIITHAERILLAKDVDCQKLLDWLRSIRRSASQSEFMTLKLKCAIRTDDANMLATYLEEFDQDELARAFRGLDVDNQKICWLHIRENVESSGNYSILNMLVRQKENLSLLEIWMSEKEHPALHRLWLISQASTDVEPEVLICKMQEAFARFPEAEELGSMTLADLIGIGSSISIKDRLASKGETKKLLELLDTERSQQNTYRRYRVVYEKALALWPGNAELYKEYLQRIFQHSLKLDGKGEVYDSPSENALRVCRQGLNAFKSEPEEQKHLVLLWCEKVTEPSQLTTKLTMIHKYFSPDEAWEKLSAIRSALFVGPSSYDEHYYCPAFYEKALKLWPGNAELYKEYLQRIFQHRLKLDGKGEGYDSPSENALRVCRQGLNAFKSEPEEQKHLVLLWCEKVTELSQLTTKLTMIHKYFSPDEAWEKMSAIRSELLVGGATHKERCHCAAFYEKVLELWPGNAELYKEYLQLIFQHSLKVDGKDNFHNSPSDNALRTCKQGLRRFKGQPEVQKQLVLLWCKQADTSHSKTKEQFIQKYLNASEAQSLAI</sequence>
<name>A0ABT0PDQ3_9GAMM</name>
<keyword evidence="3" id="KW-1185">Reference proteome</keyword>
<evidence type="ECO:0000313" key="2">
    <source>
        <dbReference type="EMBL" id="MCL6268678.1"/>
    </source>
</evidence>
<feature type="region of interest" description="Disordered" evidence="1">
    <location>
        <begin position="583"/>
        <end position="608"/>
    </location>
</feature>
<comment type="caution">
    <text evidence="2">The sequence shown here is derived from an EMBL/GenBank/DDBJ whole genome shotgun (WGS) entry which is preliminary data.</text>
</comment>
<evidence type="ECO:0000313" key="3">
    <source>
        <dbReference type="Proteomes" id="UP001203338"/>
    </source>
</evidence>
<dbReference type="Proteomes" id="UP001203338">
    <property type="component" value="Unassembled WGS sequence"/>
</dbReference>
<dbReference type="SUPFAM" id="SSF141571">
    <property type="entry name" value="Pentapeptide repeat-like"/>
    <property type="match status" value="1"/>
</dbReference>